<accession>A0A0E0KNN8</accession>
<dbReference type="Gene3D" id="1.25.40.10">
    <property type="entry name" value="Tetratricopeptide repeat domain"/>
    <property type="match status" value="4"/>
</dbReference>
<keyword evidence="1" id="KW-0677">Repeat</keyword>
<keyword evidence="2" id="KW-0809">Transit peptide</keyword>
<reference evidence="5" key="1">
    <citation type="submission" date="2015-04" db="UniProtKB">
        <authorList>
            <consortium name="EnsemblPlants"/>
        </authorList>
    </citation>
    <scope>IDENTIFICATION</scope>
</reference>
<dbReference type="Proteomes" id="UP000026962">
    <property type="component" value="Chromosome 4"/>
</dbReference>
<reference evidence="5" key="2">
    <citation type="submission" date="2018-05" db="EMBL/GenBank/DDBJ databases">
        <title>OpunRS2 (Oryza punctata Reference Sequence Version 2).</title>
        <authorList>
            <person name="Zhang J."/>
            <person name="Kudrna D."/>
            <person name="Lee S."/>
            <person name="Talag J."/>
            <person name="Welchert J."/>
            <person name="Wing R.A."/>
        </authorList>
    </citation>
    <scope>NUCLEOTIDE SEQUENCE [LARGE SCALE GENOMIC DNA]</scope>
</reference>
<feature type="region of interest" description="Disordered" evidence="4">
    <location>
        <begin position="14"/>
        <end position="35"/>
    </location>
</feature>
<proteinExistence type="predicted"/>
<dbReference type="Gramene" id="OPUNC04G05210.1">
    <property type="protein sequence ID" value="OPUNC04G05210.1"/>
    <property type="gene ID" value="OPUNC04G05210"/>
</dbReference>
<evidence type="ECO:0000313" key="6">
    <source>
        <dbReference type="Proteomes" id="UP000026962"/>
    </source>
</evidence>
<dbReference type="InterPro" id="IPR011990">
    <property type="entry name" value="TPR-like_helical_dom_sf"/>
</dbReference>
<dbReference type="eggNOG" id="KOG4197">
    <property type="taxonomic scope" value="Eukaryota"/>
</dbReference>
<dbReference type="Pfam" id="PF01535">
    <property type="entry name" value="PPR"/>
    <property type="match status" value="1"/>
</dbReference>
<organism evidence="5">
    <name type="scientific">Oryza punctata</name>
    <name type="common">Red rice</name>
    <dbReference type="NCBI Taxonomy" id="4537"/>
    <lineage>
        <taxon>Eukaryota</taxon>
        <taxon>Viridiplantae</taxon>
        <taxon>Streptophyta</taxon>
        <taxon>Embryophyta</taxon>
        <taxon>Tracheophyta</taxon>
        <taxon>Spermatophyta</taxon>
        <taxon>Magnoliopsida</taxon>
        <taxon>Liliopsida</taxon>
        <taxon>Poales</taxon>
        <taxon>Poaceae</taxon>
        <taxon>BOP clade</taxon>
        <taxon>Oryzoideae</taxon>
        <taxon>Oryzeae</taxon>
        <taxon>Oryzinae</taxon>
        <taxon>Oryza</taxon>
    </lineage>
</organism>
<evidence type="ECO:0000256" key="2">
    <source>
        <dbReference type="ARBA" id="ARBA00022946"/>
    </source>
</evidence>
<dbReference type="OMA" id="GWSCIEA"/>
<feature type="repeat" description="PPR" evidence="3">
    <location>
        <begin position="446"/>
        <end position="480"/>
    </location>
</feature>
<dbReference type="Pfam" id="PF13041">
    <property type="entry name" value="PPR_2"/>
    <property type="match status" value="3"/>
</dbReference>
<dbReference type="InterPro" id="IPR046848">
    <property type="entry name" value="E_motif"/>
</dbReference>
<protein>
    <recommendedName>
        <fullName evidence="7">Pentacotripeptide-repeat region of PRORP domain-containing protein</fullName>
    </recommendedName>
</protein>
<evidence type="ECO:0008006" key="7">
    <source>
        <dbReference type="Google" id="ProtNLM"/>
    </source>
</evidence>
<dbReference type="GO" id="GO:0005737">
    <property type="term" value="C:cytoplasm"/>
    <property type="evidence" value="ECO:0007669"/>
    <property type="project" value="UniProtKB-ARBA"/>
</dbReference>
<dbReference type="PANTHER" id="PTHR47926:SF342">
    <property type="entry name" value="TETRATRICOPEPTIDE-LIKE HELICAL DOMAIN-CONTAINING PROTEIN-RELATED"/>
    <property type="match status" value="1"/>
</dbReference>
<feature type="repeat" description="PPR" evidence="3">
    <location>
        <begin position="110"/>
        <end position="140"/>
    </location>
</feature>
<dbReference type="InterPro" id="IPR002885">
    <property type="entry name" value="PPR_rpt"/>
</dbReference>
<evidence type="ECO:0000313" key="5">
    <source>
        <dbReference type="EnsemblPlants" id="OPUNC04G05210.1"/>
    </source>
</evidence>
<dbReference type="STRING" id="4537.A0A0E0KNN8"/>
<dbReference type="AlphaFoldDB" id="A0A0E0KNN8"/>
<feature type="repeat" description="PPR" evidence="3">
    <location>
        <begin position="481"/>
        <end position="516"/>
    </location>
</feature>
<dbReference type="NCBIfam" id="TIGR00756">
    <property type="entry name" value="PPR"/>
    <property type="match status" value="5"/>
</dbReference>
<feature type="compositionally biased region" description="Low complexity" evidence="4">
    <location>
        <begin position="14"/>
        <end position="25"/>
    </location>
</feature>
<name>A0A0E0KNN8_ORYPU</name>
<keyword evidence="6" id="KW-1185">Reference proteome</keyword>
<feature type="repeat" description="PPR" evidence="3">
    <location>
        <begin position="141"/>
        <end position="175"/>
    </location>
</feature>
<dbReference type="Pfam" id="PF20431">
    <property type="entry name" value="E_motif"/>
    <property type="match status" value="1"/>
</dbReference>
<dbReference type="PANTHER" id="PTHR47926">
    <property type="entry name" value="PENTATRICOPEPTIDE REPEAT-CONTAINING PROTEIN"/>
    <property type="match status" value="1"/>
</dbReference>
<dbReference type="FunFam" id="1.25.40.10:FF:000277">
    <property type="entry name" value="Pentatricopeptide repeat-containing protein, mitochondrial"/>
    <property type="match status" value="1"/>
</dbReference>
<dbReference type="GO" id="GO:0003723">
    <property type="term" value="F:RNA binding"/>
    <property type="evidence" value="ECO:0007669"/>
    <property type="project" value="InterPro"/>
</dbReference>
<evidence type="ECO:0000256" key="1">
    <source>
        <dbReference type="ARBA" id="ARBA00022737"/>
    </source>
</evidence>
<feature type="repeat" description="PPR" evidence="3">
    <location>
        <begin position="242"/>
        <end position="276"/>
    </location>
</feature>
<sequence length="630" mass="68760">MSLNSSSAFRRAPALLPSSPSTSRAGAALLSPPSSTTDQWNAAIRDRLHAGLPAAAVSTFAAMLRAGARPDGYTLPLLNRAAASLPARRGEAELFGAAHSFGVRAGFAANIYFCNTLVDAYARHGMVGRARKLFDEMPTRDVVSWTSLVSAHAGVGDVREVSRLLSYMRMEGCEPSAVTLAVVLRACTAKEDVVGGGQLHCYAVKSGLSDNLLVLNSILTHLCRMPALDDAVALFEQSPRRDAISWNIMISEYSSEGNISKVAEMYQRMRREEVCPSCQTITTIVAAFAKRKCLREGEKLHSFAFRSGLNDAILVASFVDFYAKCNRLASSVQLFEEFSETGSCIWSSMNWGFIYCGQFIEVIHLFGRMLNSSSVPSVDMLQGLFISYRELGALRLGKATHGYMIRNNYDAQSENSALETSIIKLYASCGDLNLAQRCFDSIHQKDIVAWSSMIEAYAIHGYGVEALALFHRMLVEGVRPNGVTFLSLLSACSHSGLVSEAHELFDCMTRTFGITPELGHYTCMVDVLGRSGNLDDALQVISDMNVKPDGRIWGALLASCRTHSNSKLASYAAQKLMELEPGNVGYHVVFSNAQAGSNRWDEVESIRSSMVEMDLQKLPAWTCVSETVSP</sequence>
<dbReference type="GO" id="GO:0016556">
    <property type="term" value="P:mRNA modification"/>
    <property type="evidence" value="ECO:0007669"/>
    <property type="project" value="UniProtKB-ARBA"/>
</dbReference>
<evidence type="ECO:0000256" key="4">
    <source>
        <dbReference type="SAM" id="MobiDB-lite"/>
    </source>
</evidence>
<evidence type="ECO:0000256" key="3">
    <source>
        <dbReference type="PROSITE-ProRule" id="PRU00708"/>
    </source>
</evidence>
<dbReference type="HOGENOM" id="CLU_002706_15_10_1"/>
<dbReference type="EnsemblPlants" id="OPUNC04G05210.1">
    <property type="protein sequence ID" value="OPUNC04G05210.1"/>
    <property type="gene ID" value="OPUNC04G05210"/>
</dbReference>
<dbReference type="InterPro" id="IPR046960">
    <property type="entry name" value="PPR_At4g14850-like_plant"/>
</dbReference>
<dbReference type="PROSITE" id="PS51375">
    <property type="entry name" value="PPR"/>
    <property type="match status" value="5"/>
</dbReference>
<dbReference type="FunFam" id="1.25.40.10:FF:000344">
    <property type="entry name" value="Pentatricopeptide repeat-containing protein"/>
    <property type="match status" value="1"/>
</dbReference>